<organism evidence="1 2">
    <name type="scientific">Modicella reniformis</name>
    <dbReference type="NCBI Taxonomy" id="1440133"/>
    <lineage>
        <taxon>Eukaryota</taxon>
        <taxon>Fungi</taxon>
        <taxon>Fungi incertae sedis</taxon>
        <taxon>Mucoromycota</taxon>
        <taxon>Mortierellomycotina</taxon>
        <taxon>Mortierellomycetes</taxon>
        <taxon>Mortierellales</taxon>
        <taxon>Mortierellaceae</taxon>
        <taxon>Modicella</taxon>
    </lineage>
</organism>
<dbReference type="EMBL" id="JAAAHW010009265">
    <property type="protein sequence ID" value="KAF9943229.1"/>
    <property type="molecule type" value="Genomic_DNA"/>
</dbReference>
<keyword evidence="2" id="KW-1185">Reference proteome</keyword>
<sequence>MIPNKEGMNTLEVAALFNKLDSARYLLESDLASSEPQSILNALQRARGPDKKAMKALLKSWQGKDGERKRADLIERLRGKPHVPSSDAAS</sequence>
<accession>A0A9P6IP56</accession>
<gene>
    <name evidence="1" type="ORF">BGZ65_001132</name>
</gene>
<protein>
    <submittedName>
        <fullName evidence="1">Uncharacterized protein</fullName>
    </submittedName>
</protein>
<dbReference type="Proteomes" id="UP000749646">
    <property type="component" value="Unassembled WGS sequence"/>
</dbReference>
<evidence type="ECO:0000313" key="1">
    <source>
        <dbReference type="EMBL" id="KAF9943229.1"/>
    </source>
</evidence>
<name>A0A9P6IP56_9FUNG</name>
<evidence type="ECO:0000313" key="2">
    <source>
        <dbReference type="Proteomes" id="UP000749646"/>
    </source>
</evidence>
<reference evidence="1" key="1">
    <citation type="journal article" date="2020" name="Fungal Divers.">
        <title>Resolving the Mortierellaceae phylogeny through synthesis of multi-gene phylogenetics and phylogenomics.</title>
        <authorList>
            <person name="Vandepol N."/>
            <person name="Liber J."/>
            <person name="Desiro A."/>
            <person name="Na H."/>
            <person name="Kennedy M."/>
            <person name="Barry K."/>
            <person name="Grigoriev I.V."/>
            <person name="Miller A.N."/>
            <person name="O'Donnell K."/>
            <person name="Stajich J.E."/>
            <person name="Bonito G."/>
        </authorList>
    </citation>
    <scope>NUCLEOTIDE SEQUENCE</scope>
    <source>
        <strain evidence="1">MES-2147</strain>
    </source>
</reference>
<dbReference type="AlphaFoldDB" id="A0A9P6IP56"/>
<feature type="non-terminal residue" evidence="1">
    <location>
        <position position="90"/>
    </location>
</feature>
<comment type="caution">
    <text evidence="1">The sequence shown here is derived from an EMBL/GenBank/DDBJ whole genome shotgun (WGS) entry which is preliminary data.</text>
</comment>
<proteinExistence type="predicted"/>
<dbReference type="OrthoDB" id="341259at2759"/>